<protein>
    <submittedName>
        <fullName evidence="1">Uncharacterized protein</fullName>
    </submittedName>
</protein>
<sequence>MALYWMTTSVGNYLGTLLPLEEVSERSKEKDVDLIVDKIPPRPLNGAGRDGEVELAMSETV</sequence>
<name>A0AAP0X693_LIQFO</name>
<dbReference type="Proteomes" id="UP001415857">
    <property type="component" value="Unassembled WGS sequence"/>
</dbReference>
<gene>
    <name evidence="1" type="ORF">L1049_015641</name>
</gene>
<accession>A0AAP0X693</accession>
<dbReference type="EMBL" id="JBBPBK010000004">
    <property type="protein sequence ID" value="KAK9287228.1"/>
    <property type="molecule type" value="Genomic_DNA"/>
</dbReference>
<comment type="caution">
    <text evidence="1">The sequence shown here is derived from an EMBL/GenBank/DDBJ whole genome shotgun (WGS) entry which is preliminary data.</text>
</comment>
<keyword evidence="2" id="KW-1185">Reference proteome</keyword>
<evidence type="ECO:0000313" key="1">
    <source>
        <dbReference type="EMBL" id="KAK9287228.1"/>
    </source>
</evidence>
<reference evidence="1 2" key="1">
    <citation type="journal article" date="2024" name="Plant J.">
        <title>Genome sequences and population genomics reveal climatic adaptation and genomic divergence between two closely related sweetgum species.</title>
        <authorList>
            <person name="Xu W.Q."/>
            <person name="Ren C.Q."/>
            <person name="Zhang X.Y."/>
            <person name="Comes H.P."/>
            <person name="Liu X.H."/>
            <person name="Li Y.G."/>
            <person name="Kettle C.J."/>
            <person name="Jalonen R."/>
            <person name="Gaisberger H."/>
            <person name="Ma Y.Z."/>
            <person name="Qiu Y.X."/>
        </authorList>
    </citation>
    <scope>NUCLEOTIDE SEQUENCE [LARGE SCALE GENOMIC DNA]</scope>
    <source>
        <strain evidence="1">Hangzhou</strain>
    </source>
</reference>
<proteinExistence type="predicted"/>
<organism evidence="1 2">
    <name type="scientific">Liquidambar formosana</name>
    <name type="common">Formosan gum</name>
    <dbReference type="NCBI Taxonomy" id="63359"/>
    <lineage>
        <taxon>Eukaryota</taxon>
        <taxon>Viridiplantae</taxon>
        <taxon>Streptophyta</taxon>
        <taxon>Embryophyta</taxon>
        <taxon>Tracheophyta</taxon>
        <taxon>Spermatophyta</taxon>
        <taxon>Magnoliopsida</taxon>
        <taxon>eudicotyledons</taxon>
        <taxon>Gunneridae</taxon>
        <taxon>Pentapetalae</taxon>
        <taxon>Saxifragales</taxon>
        <taxon>Altingiaceae</taxon>
        <taxon>Liquidambar</taxon>
    </lineage>
</organism>
<evidence type="ECO:0000313" key="2">
    <source>
        <dbReference type="Proteomes" id="UP001415857"/>
    </source>
</evidence>
<dbReference type="AlphaFoldDB" id="A0AAP0X693"/>